<organism evidence="2 3">
    <name type="scientific">Psylliodes chrysocephalus</name>
    <dbReference type="NCBI Taxonomy" id="3402493"/>
    <lineage>
        <taxon>Eukaryota</taxon>
        <taxon>Metazoa</taxon>
        <taxon>Ecdysozoa</taxon>
        <taxon>Arthropoda</taxon>
        <taxon>Hexapoda</taxon>
        <taxon>Insecta</taxon>
        <taxon>Pterygota</taxon>
        <taxon>Neoptera</taxon>
        <taxon>Endopterygota</taxon>
        <taxon>Coleoptera</taxon>
        <taxon>Polyphaga</taxon>
        <taxon>Cucujiformia</taxon>
        <taxon>Chrysomeloidea</taxon>
        <taxon>Chrysomelidae</taxon>
        <taxon>Galerucinae</taxon>
        <taxon>Alticini</taxon>
        <taxon>Psylliodes</taxon>
    </lineage>
</organism>
<feature type="coiled-coil region" evidence="1">
    <location>
        <begin position="347"/>
        <end position="392"/>
    </location>
</feature>
<keyword evidence="3" id="KW-1185">Reference proteome</keyword>
<dbReference type="GO" id="GO:1905515">
    <property type="term" value="P:non-motile cilium assembly"/>
    <property type="evidence" value="ECO:0007669"/>
    <property type="project" value="TreeGrafter"/>
</dbReference>
<feature type="coiled-coil region" evidence="1">
    <location>
        <begin position="263"/>
        <end position="304"/>
    </location>
</feature>
<reference evidence="2" key="1">
    <citation type="submission" date="2022-01" db="EMBL/GenBank/DDBJ databases">
        <authorList>
            <person name="King R."/>
        </authorList>
    </citation>
    <scope>NUCLEOTIDE SEQUENCE</scope>
</reference>
<dbReference type="OrthoDB" id="10070368at2759"/>
<keyword evidence="1" id="KW-0175">Coiled coil</keyword>
<dbReference type="GO" id="GO:0031122">
    <property type="term" value="P:cytoplasmic microtubule organization"/>
    <property type="evidence" value="ECO:0007669"/>
    <property type="project" value="TreeGrafter"/>
</dbReference>
<evidence type="ECO:0000313" key="2">
    <source>
        <dbReference type="EMBL" id="CAH1106081.1"/>
    </source>
</evidence>
<feature type="coiled-coil region" evidence="1">
    <location>
        <begin position="168"/>
        <end position="209"/>
    </location>
</feature>
<dbReference type="AlphaFoldDB" id="A0A9P0CQI1"/>
<dbReference type="Proteomes" id="UP001153636">
    <property type="component" value="Chromosome 2"/>
</dbReference>
<name>A0A9P0CQI1_9CUCU</name>
<feature type="coiled-coil region" evidence="1">
    <location>
        <begin position="55"/>
        <end position="82"/>
    </location>
</feature>
<proteinExistence type="predicted"/>
<dbReference type="PANTHER" id="PTHR31935:SF1">
    <property type="entry name" value="COILED-COIL DOMAIN-CONTAINING PROTEIN 13"/>
    <property type="match status" value="1"/>
</dbReference>
<feature type="coiled-coil region" evidence="1">
    <location>
        <begin position="446"/>
        <end position="513"/>
    </location>
</feature>
<sequence length="534" mass="61827">MSNCRNKSDTIRVSEKLDISESGDFLLPEVPEEIIYPNELNTYLREQLRYYVHKNGMLEKNLNELEERYSTCKENVSKLEFKLSDYESICDKSKINTSSQLISSKIIELSKKLREKTSEVESLKTKYSKLEKQAYQLKNQLENDPQKYSIVDKAQAITPPNSLNDDDIKKLNDKISHLTNKVAEAKNMNMELKREMKLAKKMLQQEVGESFENLQAIYNANYAGWRGRAQMICDLQQKNSDLKEKLKLALEKCPAPIEVPQNVNKYETQLNALYNENVDLKSRIEDLKKKLEAAKARCKVLDMEYTVAKSKLSTMKDQNTNDQKTISTLSKQINSAKEAQNVESMQKDQAIIKLQTENKQLSQEMEEYISLVKGFREEINGLRNKINQQKENKEMIPNIPEKIYINQVNKATETEDKYQDVLKVVETVNHRLNVERENHGKTQSLLRLEKHKLTKAEALIAKMELETSNRGSYSSSSCYLRPLEQNLADNLELAEETLKATQTRLEIEQLERKADLQTFTKILKSYNIQIPEAT</sequence>
<accession>A0A9P0CQI1</accession>
<protein>
    <submittedName>
        <fullName evidence="2">Uncharacterized protein</fullName>
    </submittedName>
</protein>
<dbReference type="GO" id="GO:0034451">
    <property type="term" value="C:centriolar satellite"/>
    <property type="evidence" value="ECO:0007669"/>
    <property type="project" value="TreeGrafter"/>
</dbReference>
<evidence type="ECO:0000256" key="1">
    <source>
        <dbReference type="SAM" id="Coils"/>
    </source>
</evidence>
<dbReference type="InterPro" id="IPR038929">
    <property type="entry name" value="CCDC13"/>
</dbReference>
<dbReference type="EMBL" id="OV651814">
    <property type="protein sequence ID" value="CAH1106081.1"/>
    <property type="molecule type" value="Genomic_DNA"/>
</dbReference>
<feature type="coiled-coil region" evidence="1">
    <location>
        <begin position="106"/>
        <end position="140"/>
    </location>
</feature>
<evidence type="ECO:0000313" key="3">
    <source>
        <dbReference type="Proteomes" id="UP001153636"/>
    </source>
</evidence>
<gene>
    <name evidence="2" type="ORF">PSYICH_LOCUS6500</name>
</gene>
<dbReference type="PANTHER" id="PTHR31935">
    <property type="entry name" value="COILED-COIL DOMAIN-CONTAINING PROTEIN 13"/>
    <property type="match status" value="1"/>
</dbReference>